<accession>A0AAP0G4F7</accession>
<dbReference type="AlphaFoldDB" id="A0AAP0G4F7"/>
<proteinExistence type="predicted"/>
<reference evidence="2 3" key="1">
    <citation type="journal article" date="2022" name="Nat. Plants">
        <title>Genomes of leafy and leafless Platanthera orchids illuminate the evolution of mycoheterotrophy.</title>
        <authorList>
            <person name="Li M.H."/>
            <person name="Liu K.W."/>
            <person name="Li Z."/>
            <person name="Lu H.C."/>
            <person name="Ye Q.L."/>
            <person name="Zhang D."/>
            <person name="Wang J.Y."/>
            <person name="Li Y.F."/>
            <person name="Zhong Z.M."/>
            <person name="Liu X."/>
            <person name="Yu X."/>
            <person name="Liu D.K."/>
            <person name="Tu X.D."/>
            <person name="Liu B."/>
            <person name="Hao Y."/>
            <person name="Liao X.Y."/>
            <person name="Jiang Y.T."/>
            <person name="Sun W.H."/>
            <person name="Chen J."/>
            <person name="Chen Y.Q."/>
            <person name="Ai Y."/>
            <person name="Zhai J.W."/>
            <person name="Wu S.S."/>
            <person name="Zhou Z."/>
            <person name="Hsiao Y.Y."/>
            <person name="Wu W.L."/>
            <person name="Chen Y.Y."/>
            <person name="Lin Y.F."/>
            <person name="Hsu J.L."/>
            <person name="Li C.Y."/>
            <person name="Wang Z.W."/>
            <person name="Zhao X."/>
            <person name="Zhong W.Y."/>
            <person name="Ma X.K."/>
            <person name="Ma L."/>
            <person name="Huang J."/>
            <person name="Chen G.Z."/>
            <person name="Huang M.Z."/>
            <person name="Huang L."/>
            <person name="Peng D.H."/>
            <person name="Luo Y.B."/>
            <person name="Zou S.Q."/>
            <person name="Chen S.P."/>
            <person name="Lan S."/>
            <person name="Tsai W.C."/>
            <person name="Van de Peer Y."/>
            <person name="Liu Z.J."/>
        </authorList>
    </citation>
    <scope>NUCLEOTIDE SEQUENCE [LARGE SCALE GENOMIC DNA]</scope>
    <source>
        <strain evidence="2">Lor287</strain>
    </source>
</reference>
<evidence type="ECO:0000256" key="1">
    <source>
        <dbReference type="SAM" id="MobiDB-lite"/>
    </source>
</evidence>
<gene>
    <name evidence="2" type="ORF">KSP39_PZI012813</name>
</gene>
<feature type="compositionally biased region" description="Polar residues" evidence="1">
    <location>
        <begin position="8"/>
        <end position="17"/>
    </location>
</feature>
<evidence type="ECO:0000313" key="3">
    <source>
        <dbReference type="Proteomes" id="UP001418222"/>
    </source>
</evidence>
<dbReference type="EMBL" id="JBBWWQ010000010">
    <property type="protein sequence ID" value="KAK8936537.1"/>
    <property type="molecule type" value="Genomic_DNA"/>
</dbReference>
<comment type="caution">
    <text evidence="2">The sequence shown here is derived from an EMBL/GenBank/DDBJ whole genome shotgun (WGS) entry which is preliminary data.</text>
</comment>
<feature type="compositionally biased region" description="Basic and acidic residues" evidence="1">
    <location>
        <begin position="26"/>
        <end position="52"/>
    </location>
</feature>
<organism evidence="2 3">
    <name type="scientific">Platanthera zijinensis</name>
    <dbReference type="NCBI Taxonomy" id="2320716"/>
    <lineage>
        <taxon>Eukaryota</taxon>
        <taxon>Viridiplantae</taxon>
        <taxon>Streptophyta</taxon>
        <taxon>Embryophyta</taxon>
        <taxon>Tracheophyta</taxon>
        <taxon>Spermatophyta</taxon>
        <taxon>Magnoliopsida</taxon>
        <taxon>Liliopsida</taxon>
        <taxon>Asparagales</taxon>
        <taxon>Orchidaceae</taxon>
        <taxon>Orchidoideae</taxon>
        <taxon>Orchideae</taxon>
        <taxon>Orchidinae</taxon>
        <taxon>Platanthera</taxon>
    </lineage>
</organism>
<name>A0AAP0G4F7_9ASPA</name>
<feature type="region of interest" description="Disordered" evidence="1">
    <location>
        <begin position="1"/>
        <end position="52"/>
    </location>
</feature>
<keyword evidence="3" id="KW-1185">Reference proteome</keyword>
<sequence>MSVKTKNKQNMTFTSIMQPPYYLEQRGGEGDHQLREKLPLRHHDKHDPEEGHQYTIQLNTDEKQLMPDNRKIAVLDNATLPHPKSKMTLQSQQTLMKKCNLRMMKTQYTVELYRRKQIN</sequence>
<evidence type="ECO:0000313" key="2">
    <source>
        <dbReference type="EMBL" id="KAK8936537.1"/>
    </source>
</evidence>
<protein>
    <submittedName>
        <fullName evidence="2">Uncharacterized protein</fullName>
    </submittedName>
</protein>
<dbReference type="Proteomes" id="UP001418222">
    <property type="component" value="Unassembled WGS sequence"/>
</dbReference>